<dbReference type="Gene3D" id="2.130.10.10">
    <property type="entry name" value="YVTN repeat-like/Quinoprotein amine dehydrogenase"/>
    <property type="match status" value="1"/>
</dbReference>
<accession>A0A0E9NTJ1</accession>
<evidence type="ECO:0000256" key="4">
    <source>
        <dbReference type="SAM" id="MobiDB-lite"/>
    </source>
</evidence>
<dbReference type="InterPro" id="IPR015943">
    <property type="entry name" value="WD40/YVTN_repeat-like_dom_sf"/>
</dbReference>
<proteinExistence type="predicted"/>
<dbReference type="OMA" id="TIAMDAC"/>
<organism evidence="5 6">
    <name type="scientific">Saitoella complicata (strain BCRC 22490 / CBS 7301 / JCM 7358 / NBRC 10748 / NRRL Y-17804)</name>
    <dbReference type="NCBI Taxonomy" id="698492"/>
    <lineage>
        <taxon>Eukaryota</taxon>
        <taxon>Fungi</taxon>
        <taxon>Dikarya</taxon>
        <taxon>Ascomycota</taxon>
        <taxon>Taphrinomycotina</taxon>
        <taxon>Taphrinomycotina incertae sedis</taxon>
        <taxon>Saitoella</taxon>
    </lineage>
</organism>
<dbReference type="AlphaFoldDB" id="A0A0E9NTJ1"/>
<reference evidence="5 6" key="2">
    <citation type="journal article" date="2014" name="J. Gen. Appl. Microbiol.">
        <title>The early diverging ascomycetous budding yeast Saitoella complicata has three histone deacetylases belonging to the Clr6, Hos2, and Rpd3 lineages.</title>
        <authorList>
            <person name="Nishida H."/>
            <person name="Matsumoto T."/>
            <person name="Kondo S."/>
            <person name="Hamamoto M."/>
            <person name="Yoshikawa H."/>
        </authorList>
    </citation>
    <scope>NUCLEOTIDE SEQUENCE [LARGE SCALE GENOMIC DNA]</scope>
    <source>
        <strain evidence="5 6">NRRL Y-17804</strain>
    </source>
</reference>
<dbReference type="Pfam" id="PF00400">
    <property type="entry name" value="WD40"/>
    <property type="match status" value="1"/>
</dbReference>
<feature type="repeat" description="WD" evidence="3">
    <location>
        <begin position="288"/>
        <end position="323"/>
    </location>
</feature>
<keyword evidence="6" id="KW-1185">Reference proteome</keyword>
<dbReference type="InterPro" id="IPR001680">
    <property type="entry name" value="WD40_rpt"/>
</dbReference>
<protein>
    <submittedName>
        <fullName evidence="5">Uncharacterized protein</fullName>
    </submittedName>
</protein>
<comment type="caution">
    <text evidence="5">The sequence shown here is derived from an EMBL/GenBank/DDBJ whole genome shotgun (WGS) entry which is preliminary data.</text>
</comment>
<evidence type="ECO:0000256" key="2">
    <source>
        <dbReference type="ARBA" id="ARBA00022737"/>
    </source>
</evidence>
<dbReference type="SMART" id="SM00320">
    <property type="entry name" value="WD40"/>
    <property type="match status" value="3"/>
</dbReference>
<reference evidence="5 6" key="1">
    <citation type="journal article" date="2011" name="J. Gen. Appl. Microbiol.">
        <title>Draft genome sequencing of the enigmatic yeast Saitoella complicata.</title>
        <authorList>
            <person name="Nishida H."/>
            <person name="Hamamoto M."/>
            <person name="Sugiyama J."/>
        </authorList>
    </citation>
    <scope>NUCLEOTIDE SEQUENCE [LARGE SCALE GENOMIC DNA]</scope>
    <source>
        <strain evidence="5 6">NRRL Y-17804</strain>
    </source>
</reference>
<evidence type="ECO:0000256" key="3">
    <source>
        <dbReference type="PROSITE-ProRule" id="PRU00221"/>
    </source>
</evidence>
<dbReference type="PROSITE" id="PS50294">
    <property type="entry name" value="WD_REPEATS_REGION"/>
    <property type="match status" value="1"/>
</dbReference>
<gene>
    <name evidence="5" type="ORF">G7K_6795-t1</name>
</gene>
<evidence type="ECO:0000313" key="6">
    <source>
        <dbReference type="Proteomes" id="UP000033140"/>
    </source>
</evidence>
<keyword evidence="1 3" id="KW-0853">WD repeat</keyword>
<evidence type="ECO:0000256" key="1">
    <source>
        <dbReference type="ARBA" id="ARBA00022574"/>
    </source>
</evidence>
<evidence type="ECO:0000313" key="5">
    <source>
        <dbReference type="EMBL" id="GAO52725.1"/>
    </source>
</evidence>
<reference evidence="5 6" key="3">
    <citation type="journal article" date="2015" name="Genome Announc.">
        <title>Draft Genome Sequence of the Archiascomycetous Yeast Saitoella complicata.</title>
        <authorList>
            <person name="Yamauchi K."/>
            <person name="Kondo S."/>
            <person name="Hamamoto M."/>
            <person name="Takahashi Y."/>
            <person name="Ogura Y."/>
            <person name="Hayashi T."/>
            <person name="Nishida H."/>
        </authorList>
    </citation>
    <scope>NUCLEOTIDE SEQUENCE [LARGE SCALE GENOMIC DNA]</scope>
    <source>
        <strain evidence="5 6">NRRL Y-17804</strain>
    </source>
</reference>
<dbReference type="InterPro" id="IPR036322">
    <property type="entry name" value="WD40_repeat_dom_sf"/>
</dbReference>
<dbReference type="InterPro" id="IPR019775">
    <property type="entry name" value="WD40_repeat_CS"/>
</dbReference>
<dbReference type="PROSITE" id="PS50082">
    <property type="entry name" value="WD_REPEATS_2"/>
    <property type="match status" value="1"/>
</dbReference>
<dbReference type="STRING" id="698492.A0A0E9NTJ1"/>
<dbReference type="InterPro" id="IPR045159">
    <property type="entry name" value="DCAF7-like"/>
</dbReference>
<dbReference type="SUPFAM" id="SSF50978">
    <property type="entry name" value="WD40 repeat-like"/>
    <property type="match status" value="1"/>
</dbReference>
<dbReference type="PROSITE" id="PS00678">
    <property type="entry name" value="WD_REPEATS_1"/>
    <property type="match status" value="1"/>
</dbReference>
<dbReference type="PANTHER" id="PTHR19919">
    <property type="entry name" value="WD REPEAT CONTAINING PROTEIN"/>
    <property type="match status" value="1"/>
</dbReference>
<feature type="region of interest" description="Disordered" evidence="4">
    <location>
        <begin position="13"/>
        <end position="34"/>
    </location>
</feature>
<dbReference type="Proteomes" id="UP000033140">
    <property type="component" value="Unassembled WGS sequence"/>
</dbReference>
<dbReference type="EMBL" id="BACD03000083">
    <property type="protein sequence ID" value="GAO52725.1"/>
    <property type="molecule type" value="Genomic_DNA"/>
</dbReference>
<name>A0A0E9NTJ1_SAICN</name>
<keyword evidence="2" id="KW-0677">Repeat</keyword>
<sequence>MSDLSHRKSLSGAFASTLKPPPPPHPSTHGTCHHPTPFQTYALSWSAYPSLHGPSIAVGSTSEAFDNKLRLLSTVEVDKEERGGGGVDLVVHGEIEVGYPLTKCMWQPVDGGMGSVEVLAGTSDALRLWEVCEAEPGNKKGGLKSKAVLYNKKIEHAAPLTSMDWCTLNPVNIITSSVDTTCTLWDLNTGQAKTQLIAHDKEVFDLQYVAGSTDVFASVGADGSVRMFDLRALDHSTIIYESPSSTPTPLLRLSACTRDANLLATFHLDSPTIHILDVRSPGASAIDLTAHDSTVNCVQWAPGSRNVLASGGEDGQVLVWDLKALSGAAGGDKERDSTRVLREPLLSWTGEGEVNNLGWSAAGEWVGVAWGKCVQGLKVVSKELEEDGGGWRSGRGCAIDVTVARAYSGDERNRTES</sequence>